<reference evidence="2 3" key="1">
    <citation type="journal article" date="2021" name="Elife">
        <title>Chloroplast acquisition without the gene transfer in kleptoplastic sea slugs, Plakobranchus ocellatus.</title>
        <authorList>
            <person name="Maeda T."/>
            <person name="Takahashi S."/>
            <person name="Yoshida T."/>
            <person name="Shimamura S."/>
            <person name="Takaki Y."/>
            <person name="Nagai Y."/>
            <person name="Toyoda A."/>
            <person name="Suzuki Y."/>
            <person name="Arimoto A."/>
            <person name="Ishii H."/>
            <person name="Satoh N."/>
            <person name="Nishiyama T."/>
            <person name="Hasebe M."/>
            <person name="Maruyama T."/>
            <person name="Minagawa J."/>
            <person name="Obokata J."/>
            <person name="Shigenobu S."/>
        </authorList>
    </citation>
    <scope>NUCLEOTIDE SEQUENCE [LARGE SCALE GENOMIC DNA]</scope>
</reference>
<name>A0AAV4CHY4_9GAST</name>
<evidence type="ECO:0000259" key="1">
    <source>
        <dbReference type="PROSITE" id="PS50878"/>
    </source>
</evidence>
<dbReference type="PROSITE" id="PS50878">
    <property type="entry name" value="RT_POL"/>
    <property type="match status" value="1"/>
</dbReference>
<comment type="caution">
    <text evidence="2">The sequence shown here is derived from an EMBL/GenBank/DDBJ whole genome shotgun (WGS) entry which is preliminary data.</text>
</comment>
<proteinExistence type="predicted"/>
<keyword evidence="3" id="KW-1185">Reference proteome</keyword>
<gene>
    <name evidence="2" type="ORF">PoB_005887900</name>
</gene>
<evidence type="ECO:0000313" key="2">
    <source>
        <dbReference type="EMBL" id="GFO32374.1"/>
    </source>
</evidence>
<dbReference type="Proteomes" id="UP000735302">
    <property type="component" value="Unassembled WGS sequence"/>
</dbReference>
<protein>
    <submittedName>
        <fullName evidence="2">Retrovirus-related pol polyprotein from type-1 retrotransposable element r2</fullName>
    </submittedName>
</protein>
<dbReference type="Pfam" id="PF00078">
    <property type="entry name" value="RVT_1"/>
    <property type="match status" value="1"/>
</dbReference>
<organism evidence="2 3">
    <name type="scientific">Plakobranchus ocellatus</name>
    <dbReference type="NCBI Taxonomy" id="259542"/>
    <lineage>
        <taxon>Eukaryota</taxon>
        <taxon>Metazoa</taxon>
        <taxon>Spiralia</taxon>
        <taxon>Lophotrochozoa</taxon>
        <taxon>Mollusca</taxon>
        <taxon>Gastropoda</taxon>
        <taxon>Heterobranchia</taxon>
        <taxon>Euthyneura</taxon>
        <taxon>Panpulmonata</taxon>
        <taxon>Sacoglossa</taxon>
        <taxon>Placobranchoidea</taxon>
        <taxon>Plakobranchidae</taxon>
        <taxon>Plakobranchus</taxon>
    </lineage>
</organism>
<dbReference type="AlphaFoldDB" id="A0AAV4CHY4"/>
<accession>A0AAV4CHY4</accession>
<sequence>MRKSLRHEISPKQFGFMPDKGTRTSIFALAMLMERNKEIKKDLHLCFIDYSKAFDKVKHVQLFSLLEKIEIDGEGLRVIRNSDWNQTSFLRIEGEHNDFKSTKRGVRKGSVMSPEVLKLYSEIILRNLDDISDLKVNGENLRYADDTILIAEFGE</sequence>
<dbReference type="EMBL" id="BLXT01006610">
    <property type="protein sequence ID" value="GFO32374.1"/>
    <property type="molecule type" value="Genomic_DNA"/>
</dbReference>
<feature type="domain" description="Reverse transcriptase" evidence="1">
    <location>
        <begin position="1"/>
        <end position="155"/>
    </location>
</feature>
<evidence type="ECO:0000313" key="3">
    <source>
        <dbReference type="Proteomes" id="UP000735302"/>
    </source>
</evidence>
<dbReference type="InterPro" id="IPR000477">
    <property type="entry name" value="RT_dom"/>
</dbReference>
<dbReference type="PANTHER" id="PTHR47027">
    <property type="entry name" value="REVERSE TRANSCRIPTASE DOMAIN-CONTAINING PROTEIN"/>
    <property type="match status" value="1"/>
</dbReference>
<dbReference type="PANTHER" id="PTHR47027:SF8">
    <property type="entry name" value="RIBONUCLEASE H"/>
    <property type="match status" value="1"/>
</dbReference>